<dbReference type="Gramene" id="TKW02511">
    <property type="protein sequence ID" value="TKW02511"/>
    <property type="gene ID" value="SEVIR_8G247000v2"/>
</dbReference>
<sequence>MEVTEEGGLVAPKEVAIQYVAYRSALPMLPNHTCHGLEIPPGYASVGVERIADSQFESLELDFPAGDGSTTLGEVVHGVIPWCKRYIIIPGMEAPPQRTRPLSANPQQ</sequence>
<dbReference type="EMBL" id="CM016559">
    <property type="protein sequence ID" value="TKW02511.1"/>
    <property type="molecule type" value="Genomic_DNA"/>
</dbReference>
<dbReference type="Pfam" id="PF26133">
    <property type="entry name" value="DUF8039"/>
    <property type="match status" value="1"/>
</dbReference>
<gene>
    <name evidence="2" type="ORF">SEVIR_8G247000v2</name>
</gene>
<protein>
    <recommendedName>
        <fullName evidence="1">DUF8039 domain-containing protein</fullName>
    </recommendedName>
</protein>
<name>A0A4U6TJ77_SETVI</name>
<keyword evidence="3" id="KW-1185">Reference proteome</keyword>
<dbReference type="InterPro" id="IPR058352">
    <property type="entry name" value="DUF8039"/>
</dbReference>
<accession>A0A4U6TJ77</accession>
<dbReference type="Proteomes" id="UP000298652">
    <property type="component" value="Chromosome 8"/>
</dbReference>
<feature type="domain" description="DUF8039" evidence="1">
    <location>
        <begin position="11"/>
        <end position="89"/>
    </location>
</feature>
<organism evidence="2 3">
    <name type="scientific">Setaria viridis</name>
    <name type="common">Green bristlegrass</name>
    <name type="synonym">Setaria italica subsp. viridis</name>
    <dbReference type="NCBI Taxonomy" id="4556"/>
    <lineage>
        <taxon>Eukaryota</taxon>
        <taxon>Viridiplantae</taxon>
        <taxon>Streptophyta</taxon>
        <taxon>Embryophyta</taxon>
        <taxon>Tracheophyta</taxon>
        <taxon>Spermatophyta</taxon>
        <taxon>Magnoliopsida</taxon>
        <taxon>Liliopsida</taxon>
        <taxon>Poales</taxon>
        <taxon>Poaceae</taxon>
        <taxon>PACMAD clade</taxon>
        <taxon>Panicoideae</taxon>
        <taxon>Panicodae</taxon>
        <taxon>Paniceae</taxon>
        <taxon>Cenchrinae</taxon>
        <taxon>Setaria</taxon>
    </lineage>
</organism>
<dbReference type="AlphaFoldDB" id="A0A4U6TJ77"/>
<evidence type="ECO:0000259" key="1">
    <source>
        <dbReference type="Pfam" id="PF26133"/>
    </source>
</evidence>
<evidence type="ECO:0000313" key="2">
    <source>
        <dbReference type="EMBL" id="TKW02511.1"/>
    </source>
</evidence>
<proteinExistence type="predicted"/>
<reference evidence="2" key="1">
    <citation type="submission" date="2019-03" db="EMBL/GenBank/DDBJ databases">
        <title>WGS assembly of Setaria viridis.</title>
        <authorList>
            <person name="Huang P."/>
            <person name="Jenkins J."/>
            <person name="Grimwood J."/>
            <person name="Barry K."/>
            <person name="Healey A."/>
            <person name="Mamidi S."/>
            <person name="Sreedasyam A."/>
            <person name="Shu S."/>
            <person name="Feldman M."/>
            <person name="Wu J."/>
            <person name="Yu Y."/>
            <person name="Chen C."/>
            <person name="Johnson J."/>
            <person name="Rokhsar D."/>
            <person name="Baxter I."/>
            <person name="Schmutz J."/>
            <person name="Brutnell T."/>
            <person name="Kellogg E."/>
        </authorList>
    </citation>
    <scope>NUCLEOTIDE SEQUENCE [LARGE SCALE GENOMIC DNA]</scope>
</reference>
<evidence type="ECO:0000313" key="3">
    <source>
        <dbReference type="Proteomes" id="UP000298652"/>
    </source>
</evidence>